<gene>
    <name evidence="1" type="ORF">PDESU_00017</name>
</gene>
<proteinExistence type="predicted"/>
<evidence type="ECO:0000313" key="1">
    <source>
        <dbReference type="EMBL" id="VGO11473.1"/>
    </source>
</evidence>
<dbReference type="Proteomes" id="UP000366872">
    <property type="component" value="Unassembled WGS sequence"/>
</dbReference>
<protein>
    <submittedName>
        <fullName evidence="1">Uncharacterized protein</fullName>
    </submittedName>
</protein>
<reference evidence="1 2" key="1">
    <citation type="submission" date="2019-04" db="EMBL/GenBank/DDBJ databases">
        <authorList>
            <person name="Van Vliet M D."/>
        </authorList>
    </citation>
    <scope>NUCLEOTIDE SEQUENCE [LARGE SCALE GENOMIC DNA]</scope>
    <source>
        <strain evidence="1 2">F1</strain>
    </source>
</reference>
<name>A0A6C2TV87_PONDE</name>
<evidence type="ECO:0000313" key="2">
    <source>
        <dbReference type="Proteomes" id="UP000366872"/>
    </source>
</evidence>
<sequence>MDMQATVGNVQHTYAAGYTYAYQSTAAAALSSHATNQVVYLTANGSLVSGSRIAGPNNTGAYGSADTSAIFGSYAVTNGDPIIGQSIGMRLSSEGIQSRFREDGESWVKTRLTNHANDFGAGRVIFSMSFQTNSLSSLVGVDHVLDMVFSQTGGEFGFEDNVPYFCIENDTAWKDSFSIASEDDCFRAGTKYVISFRAKKAINGDPTQNMVTASVGSYATNLVIGPAHDVYRLEVDSDEAGIATKAITVGFVAESVTEGGVNQYRFYDLDISAKYPDVERWFEDNNLAANGGVPPDFESRFYEPALSAWTNSLATMDVYYLRYATYRDWLKTNAVLKARMAEVFNEYGIKVALDDTRATWAHALNNYETPSYQASINVLQDLTDYGWSLCAVGLQSVLSKPWSGGDYAMSWRILDIVEYIMQVKPHFPDLEYGVIDALPVKGLEYKSHYTDLKNAVEAEGYTLDFIHQDFPVDYALENKNGVTFQTMVEVERFVRNEIGCRPGLFLTSSDGGKASDEAFRSDVVEGLDAYLAAGGGARHACLSAWFPYPVYSTPDEVDSSVNTNGATMLGTFLLADGIIDDYESVQGLPLSDGFETGFGNWVSADTNQVFIVNRTASEGSHSVLISDDKAGSMLTLAQPIDASAYATLSIGFDFMPLSMEGADEAYLEYYNGLEWEIVGAFGPSLRHVNKQWYATNIAVDAASYPMPQDACFRFRQAGTGIADFIYYDAITVEGN</sequence>
<organism evidence="1 2">
    <name type="scientific">Pontiella desulfatans</name>
    <dbReference type="NCBI Taxonomy" id="2750659"/>
    <lineage>
        <taxon>Bacteria</taxon>
        <taxon>Pseudomonadati</taxon>
        <taxon>Kiritimatiellota</taxon>
        <taxon>Kiritimatiellia</taxon>
        <taxon>Kiritimatiellales</taxon>
        <taxon>Pontiellaceae</taxon>
        <taxon>Pontiella</taxon>
    </lineage>
</organism>
<dbReference type="RefSeq" id="WP_136077226.1">
    <property type="nucleotide sequence ID" value="NZ_CAAHFG010000001.1"/>
</dbReference>
<dbReference type="EMBL" id="CAAHFG010000001">
    <property type="protein sequence ID" value="VGO11473.1"/>
    <property type="molecule type" value="Genomic_DNA"/>
</dbReference>
<keyword evidence="2" id="KW-1185">Reference proteome</keyword>
<accession>A0A6C2TV87</accession>
<dbReference type="AlphaFoldDB" id="A0A6C2TV87"/>